<dbReference type="OrthoDB" id="282689at2"/>
<comment type="caution">
    <text evidence="1">The sequence shown here is derived from an EMBL/GenBank/DDBJ whole genome shotgun (WGS) entry which is preliminary data.</text>
</comment>
<evidence type="ECO:0008006" key="3">
    <source>
        <dbReference type="Google" id="ProtNLM"/>
    </source>
</evidence>
<dbReference type="Pfam" id="PF07606">
    <property type="entry name" value="DUF1569"/>
    <property type="match status" value="1"/>
</dbReference>
<dbReference type="InterPro" id="IPR034660">
    <property type="entry name" value="DinB/YfiT-like"/>
</dbReference>
<organism evidence="1 2">
    <name type="scientific">Blastopirellula marina</name>
    <dbReference type="NCBI Taxonomy" id="124"/>
    <lineage>
        <taxon>Bacteria</taxon>
        <taxon>Pseudomonadati</taxon>
        <taxon>Planctomycetota</taxon>
        <taxon>Planctomycetia</taxon>
        <taxon>Pirellulales</taxon>
        <taxon>Pirellulaceae</taxon>
        <taxon>Blastopirellula</taxon>
    </lineage>
</organism>
<dbReference type="SUPFAM" id="SSF109854">
    <property type="entry name" value="DinB/YfiT-like putative metalloenzymes"/>
    <property type="match status" value="1"/>
</dbReference>
<dbReference type="Proteomes" id="UP000240009">
    <property type="component" value="Unassembled WGS sequence"/>
</dbReference>
<evidence type="ECO:0000313" key="2">
    <source>
        <dbReference type="Proteomes" id="UP000240009"/>
    </source>
</evidence>
<evidence type="ECO:0000313" key="1">
    <source>
        <dbReference type="EMBL" id="PQO39440.1"/>
    </source>
</evidence>
<name>A0A2S8G564_9BACT</name>
<gene>
    <name evidence="1" type="ORF">C5Y96_04860</name>
</gene>
<sequence>MQFATLEEAVVDARQLLASGYVRHGNWTLGQICWHLRIVQDPSIDGYPWYFSLFAFLRPIVRRTLMPRVLSGDSPKGIRTAPIFVPANELKDDEEVAAFEKSVERFLKHGGSFYPHPGFGRLDRETLHRIHAAHAAHHLRFLQTADE</sequence>
<dbReference type="EMBL" id="PUIA01000016">
    <property type="protein sequence ID" value="PQO39440.1"/>
    <property type="molecule type" value="Genomic_DNA"/>
</dbReference>
<dbReference type="InterPro" id="IPR011463">
    <property type="entry name" value="DUF1569"/>
</dbReference>
<proteinExistence type="predicted"/>
<reference evidence="1 2" key="1">
    <citation type="submission" date="2018-02" db="EMBL/GenBank/DDBJ databases">
        <title>Comparative genomes isolates from brazilian mangrove.</title>
        <authorList>
            <person name="Araujo J.E."/>
            <person name="Taketani R.G."/>
            <person name="Silva M.C.P."/>
            <person name="Loureco M.V."/>
            <person name="Andreote F.D."/>
        </authorList>
    </citation>
    <scope>NUCLEOTIDE SEQUENCE [LARGE SCALE GENOMIC DNA]</scope>
    <source>
        <strain evidence="1 2">HEX-2 MGV</strain>
    </source>
</reference>
<dbReference type="AlphaFoldDB" id="A0A2S8G564"/>
<protein>
    <recommendedName>
        <fullName evidence="3">DUF1569 domain-containing protein</fullName>
    </recommendedName>
</protein>
<accession>A0A2S8G564</accession>
<dbReference type="Gene3D" id="1.20.120.450">
    <property type="entry name" value="dinb family like domain"/>
    <property type="match status" value="1"/>
</dbReference>